<evidence type="ECO:0000313" key="7">
    <source>
        <dbReference type="Proteomes" id="UP000008743"/>
    </source>
</evidence>
<reference evidence="7" key="1">
    <citation type="submission" date="2011-02" db="EMBL/GenBank/DDBJ databases">
        <title>The Genome Sequence of Capsaspora owczarzaki ATCC 30864.</title>
        <authorList>
            <person name="Russ C."/>
            <person name="Cuomo C."/>
            <person name="Burger G."/>
            <person name="Gray M.W."/>
            <person name="Holland P.W.H."/>
            <person name="King N."/>
            <person name="Lang F.B.F."/>
            <person name="Roger A.J."/>
            <person name="Ruiz-Trillo I."/>
            <person name="Young S.K."/>
            <person name="Zeng Q."/>
            <person name="Gargeya S."/>
            <person name="Alvarado L."/>
            <person name="Berlin A."/>
            <person name="Chapman S.B."/>
            <person name="Chen Z."/>
            <person name="Freedman E."/>
            <person name="Gellesch M."/>
            <person name="Goldberg J."/>
            <person name="Griggs A."/>
            <person name="Gujja S."/>
            <person name="Heilman E."/>
            <person name="Heiman D."/>
            <person name="Howarth C."/>
            <person name="Mehta T."/>
            <person name="Neiman D."/>
            <person name="Pearson M."/>
            <person name="Roberts A."/>
            <person name="Saif S."/>
            <person name="Shea T."/>
            <person name="Shenoy N."/>
            <person name="Sisk P."/>
            <person name="Stolte C."/>
            <person name="Sykes S."/>
            <person name="White J."/>
            <person name="Yandava C."/>
            <person name="Haas B."/>
            <person name="Nusbaum C."/>
            <person name="Birren B."/>
        </authorList>
    </citation>
    <scope>NUCLEOTIDE SEQUENCE</scope>
    <source>
        <strain evidence="7">ATCC 30864</strain>
    </source>
</reference>
<dbReference type="InterPro" id="IPR023352">
    <property type="entry name" value="MAPEG-like_dom_sf"/>
</dbReference>
<dbReference type="GO" id="GO:0016020">
    <property type="term" value="C:membrane"/>
    <property type="evidence" value="ECO:0007669"/>
    <property type="project" value="UniProtKB-SubCell"/>
</dbReference>
<organism evidence="6 7">
    <name type="scientific">Capsaspora owczarzaki (strain ATCC 30864)</name>
    <dbReference type="NCBI Taxonomy" id="595528"/>
    <lineage>
        <taxon>Eukaryota</taxon>
        <taxon>Filasterea</taxon>
        <taxon>Capsaspora</taxon>
    </lineage>
</organism>
<proteinExistence type="predicted"/>
<feature type="transmembrane region" description="Helical" evidence="5">
    <location>
        <begin position="92"/>
        <end position="112"/>
    </location>
</feature>
<keyword evidence="2 5" id="KW-0812">Transmembrane</keyword>
<evidence type="ECO:0000256" key="4">
    <source>
        <dbReference type="ARBA" id="ARBA00023136"/>
    </source>
</evidence>
<protein>
    <submittedName>
        <fullName evidence="6">Uncharacterized protein</fullName>
    </submittedName>
</protein>
<keyword evidence="7" id="KW-1185">Reference proteome</keyword>
<dbReference type="Gene3D" id="1.20.120.550">
    <property type="entry name" value="Membrane associated eicosanoid/glutathione metabolism-like domain"/>
    <property type="match status" value="1"/>
</dbReference>
<sequence length="143" mass="15594">MDFAYGSLLGMMVLCYVPHTIKAILYKAITKRTPNNADPRNALNVADPVLQTEKAAILRRAQSCHYNLLENFAFFAAGVIAAKVAHVPTATINYYVAMHVLFRVAYVPLYLLISTNPASALRSIAFFGAAYASAMLMISAAYA</sequence>
<evidence type="ECO:0000256" key="2">
    <source>
        <dbReference type="ARBA" id="ARBA00022692"/>
    </source>
</evidence>
<dbReference type="EMBL" id="KE346361">
    <property type="protein sequence ID" value="KJE90547.1"/>
    <property type="molecule type" value="Genomic_DNA"/>
</dbReference>
<dbReference type="InParanoid" id="A0A0D2VKK2"/>
<dbReference type="Pfam" id="PF01124">
    <property type="entry name" value="MAPEG"/>
    <property type="match status" value="1"/>
</dbReference>
<evidence type="ECO:0000256" key="5">
    <source>
        <dbReference type="SAM" id="Phobius"/>
    </source>
</evidence>
<feature type="transmembrane region" description="Helical" evidence="5">
    <location>
        <begin position="124"/>
        <end position="142"/>
    </location>
</feature>
<dbReference type="PANTHER" id="PTHR35371">
    <property type="entry name" value="INNER MEMBRANE PROTEIN"/>
    <property type="match status" value="1"/>
</dbReference>
<dbReference type="PANTHER" id="PTHR35371:SF1">
    <property type="entry name" value="BLR7753 PROTEIN"/>
    <property type="match status" value="1"/>
</dbReference>
<gene>
    <name evidence="6" type="ORF">CAOG_001849</name>
</gene>
<evidence type="ECO:0000256" key="3">
    <source>
        <dbReference type="ARBA" id="ARBA00022989"/>
    </source>
</evidence>
<comment type="subcellular location">
    <subcellularLocation>
        <location evidence="1">Membrane</location>
    </subcellularLocation>
</comment>
<feature type="transmembrane region" description="Helical" evidence="5">
    <location>
        <begin position="68"/>
        <end position="86"/>
    </location>
</feature>
<dbReference type="InterPro" id="IPR001129">
    <property type="entry name" value="Membr-assoc_MAPEG"/>
</dbReference>
<name>A0A0D2VKK2_CAPO3</name>
<evidence type="ECO:0000313" key="6">
    <source>
        <dbReference type="EMBL" id="KJE90547.1"/>
    </source>
</evidence>
<keyword evidence="4 5" id="KW-0472">Membrane</keyword>
<accession>A0A0D2VKK2</accession>
<dbReference type="Proteomes" id="UP000008743">
    <property type="component" value="Unassembled WGS sequence"/>
</dbReference>
<evidence type="ECO:0000256" key="1">
    <source>
        <dbReference type="ARBA" id="ARBA00004370"/>
    </source>
</evidence>
<dbReference type="AlphaFoldDB" id="A0A0D2VKK2"/>
<feature type="transmembrane region" description="Helical" evidence="5">
    <location>
        <begin position="6"/>
        <end position="25"/>
    </location>
</feature>
<dbReference type="PhylomeDB" id="A0A0D2VKK2"/>
<keyword evidence="3 5" id="KW-1133">Transmembrane helix</keyword>
<dbReference type="OrthoDB" id="2122304at2759"/>
<dbReference type="OMA" id="INTNACM"/>
<dbReference type="SUPFAM" id="SSF161084">
    <property type="entry name" value="MAPEG domain-like"/>
    <property type="match status" value="1"/>
</dbReference>